<dbReference type="EMBL" id="KN832568">
    <property type="protein sequence ID" value="KII85190.1"/>
    <property type="molecule type" value="Genomic_DNA"/>
</dbReference>
<sequence length="336" mass="35939">MSFTTTARMSRSRYAVAIAGATSPFGQTLAETFLSPKSYGAFFSQVICLVEEGPEDEAAASALKYVDRGARVEGVAYTAAGRVSLKSALNGVDAVVNALPHQDSSLGSKSDILFEAALDAGVTVYFAGDFADSHPSAGQDDFDDSASTAESDTSVDSVEEFFREAASHSIPEPPPASDSDSTSSFSSDSDDDETPPAQPAARHSTRHDSRCHALLQQRGKSEKVKVVHVHTGMFLEDFESSNGYFAGPVTSRSDMARSIAELIILHGTRTTIPDEVRIAGCILGESRDERTPDENDLVNPQGSVWEWTQCGLAAEELARRQDRHIPRKSEPAGDSA</sequence>
<feature type="compositionally biased region" description="Low complexity" evidence="1">
    <location>
        <begin position="145"/>
        <end position="155"/>
    </location>
</feature>
<dbReference type="AlphaFoldDB" id="A0A0C9SYP5"/>
<evidence type="ECO:0000256" key="1">
    <source>
        <dbReference type="SAM" id="MobiDB-lite"/>
    </source>
</evidence>
<dbReference type="Gene3D" id="3.40.50.720">
    <property type="entry name" value="NAD(P)-binding Rossmann-like Domain"/>
    <property type="match status" value="1"/>
</dbReference>
<dbReference type="SUPFAM" id="SSF51735">
    <property type="entry name" value="NAD(P)-binding Rossmann-fold domains"/>
    <property type="match status" value="1"/>
</dbReference>
<proteinExistence type="predicted"/>
<dbReference type="OrthoDB" id="5283654at2759"/>
<feature type="region of interest" description="Disordered" evidence="1">
    <location>
        <begin position="136"/>
        <end position="155"/>
    </location>
</feature>
<organism evidence="2 3">
    <name type="scientific">Plicaturopsis crispa FD-325 SS-3</name>
    <dbReference type="NCBI Taxonomy" id="944288"/>
    <lineage>
        <taxon>Eukaryota</taxon>
        <taxon>Fungi</taxon>
        <taxon>Dikarya</taxon>
        <taxon>Basidiomycota</taxon>
        <taxon>Agaricomycotina</taxon>
        <taxon>Agaricomycetes</taxon>
        <taxon>Agaricomycetidae</taxon>
        <taxon>Amylocorticiales</taxon>
        <taxon>Amylocorticiaceae</taxon>
        <taxon>Plicatura</taxon>
        <taxon>Plicaturopsis crispa</taxon>
    </lineage>
</organism>
<dbReference type="HOGENOM" id="CLU_826721_0_0_1"/>
<keyword evidence="3" id="KW-1185">Reference proteome</keyword>
<gene>
    <name evidence="2" type="ORF">PLICRDRAFT_45345</name>
</gene>
<evidence type="ECO:0008006" key="4">
    <source>
        <dbReference type="Google" id="ProtNLM"/>
    </source>
</evidence>
<accession>A0A0C9SYP5</accession>
<name>A0A0C9SYP5_PLICR</name>
<evidence type="ECO:0000313" key="2">
    <source>
        <dbReference type="EMBL" id="KII85190.1"/>
    </source>
</evidence>
<evidence type="ECO:0000313" key="3">
    <source>
        <dbReference type="Proteomes" id="UP000053263"/>
    </source>
</evidence>
<protein>
    <recommendedName>
        <fullName evidence="4">NmrA-like domain-containing protein</fullName>
    </recommendedName>
</protein>
<reference evidence="2 3" key="1">
    <citation type="submission" date="2014-06" db="EMBL/GenBank/DDBJ databases">
        <title>Evolutionary Origins and Diversification of the Mycorrhizal Mutualists.</title>
        <authorList>
            <consortium name="DOE Joint Genome Institute"/>
            <consortium name="Mycorrhizal Genomics Consortium"/>
            <person name="Kohler A."/>
            <person name="Kuo A."/>
            <person name="Nagy L.G."/>
            <person name="Floudas D."/>
            <person name="Copeland A."/>
            <person name="Barry K.W."/>
            <person name="Cichocki N."/>
            <person name="Veneault-Fourrey C."/>
            <person name="LaButti K."/>
            <person name="Lindquist E.A."/>
            <person name="Lipzen A."/>
            <person name="Lundell T."/>
            <person name="Morin E."/>
            <person name="Murat C."/>
            <person name="Riley R."/>
            <person name="Ohm R."/>
            <person name="Sun H."/>
            <person name="Tunlid A."/>
            <person name="Henrissat B."/>
            <person name="Grigoriev I.V."/>
            <person name="Hibbett D.S."/>
            <person name="Martin F."/>
        </authorList>
    </citation>
    <scope>NUCLEOTIDE SEQUENCE [LARGE SCALE GENOMIC DNA]</scope>
    <source>
        <strain evidence="2 3">FD-325 SS-3</strain>
    </source>
</reference>
<dbReference type="InterPro" id="IPR036291">
    <property type="entry name" value="NAD(P)-bd_dom_sf"/>
</dbReference>
<dbReference type="Proteomes" id="UP000053263">
    <property type="component" value="Unassembled WGS sequence"/>
</dbReference>
<feature type="compositionally biased region" description="Low complexity" evidence="1">
    <location>
        <begin position="177"/>
        <end position="187"/>
    </location>
</feature>
<feature type="region of interest" description="Disordered" evidence="1">
    <location>
        <begin position="164"/>
        <end position="210"/>
    </location>
</feature>